<reference evidence="4" key="1">
    <citation type="journal article" date="2019" name="Int. J. Syst. Evol. Microbiol.">
        <title>The Global Catalogue of Microorganisms (GCM) 10K type strain sequencing project: providing services to taxonomists for standard genome sequencing and annotation.</title>
        <authorList>
            <consortium name="The Broad Institute Genomics Platform"/>
            <consortium name="The Broad Institute Genome Sequencing Center for Infectious Disease"/>
            <person name="Wu L."/>
            <person name="Ma J."/>
        </authorList>
    </citation>
    <scope>NUCLEOTIDE SEQUENCE [LARGE SCALE GENOMIC DNA]</scope>
    <source>
        <strain evidence="4">CGMCC 1.15103</strain>
    </source>
</reference>
<protein>
    <recommendedName>
        <fullName evidence="5">Type III effector HrpK</fullName>
    </recommendedName>
</protein>
<accession>A0ABQ1LMV8</accession>
<proteinExistence type="predicted"/>
<evidence type="ECO:0000313" key="3">
    <source>
        <dbReference type="EMBL" id="GGC25642.1"/>
    </source>
</evidence>
<feature type="compositionally biased region" description="Low complexity" evidence="1">
    <location>
        <begin position="36"/>
        <end position="51"/>
    </location>
</feature>
<keyword evidence="2" id="KW-1133">Transmembrane helix</keyword>
<feature type="compositionally biased region" description="Polar residues" evidence="1">
    <location>
        <begin position="52"/>
        <end position="62"/>
    </location>
</feature>
<feature type="compositionally biased region" description="Low complexity" evidence="1">
    <location>
        <begin position="63"/>
        <end position="77"/>
    </location>
</feature>
<evidence type="ECO:0000256" key="1">
    <source>
        <dbReference type="SAM" id="MobiDB-lite"/>
    </source>
</evidence>
<comment type="caution">
    <text evidence="3">The sequence shown here is derived from an EMBL/GenBank/DDBJ whole genome shotgun (WGS) entry which is preliminary data.</text>
</comment>
<evidence type="ECO:0000256" key="2">
    <source>
        <dbReference type="SAM" id="Phobius"/>
    </source>
</evidence>
<gene>
    <name evidence="3" type="ORF">GCM10011400_10120</name>
</gene>
<feature type="transmembrane region" description="Helical" evidence="2">
    <location>
        <begin position="659"/>
        <end position="692"/>
    </location>
</feature>
<name>A0ABQ1LMV8_9BURK</name>
<dbReference type="EMBL" id="BMHL01000001">
    <property type="protein sequence ID" value="GGC25642.1"/>
    <property type="molecule type" value="Genomic_DNA"/>
</dbReference>
<organism evidence="3 4">
    <name type="scientific">Paraburkholderia caffeinilytica</name>
    <dbReference type="NCBI Taxonomy" id="1761016"/>
    <lineage>
        <taxon>Bacteria</taxon>
        <taxon>Pseudomonadati</taxon>
        <taxon>Pseudomonadota</taxon>
        <taxon>Betaproteobacteria</taxon>
        <taxon>Burkholderiales</taxon>
        <taxon>Burkholderiaceae</taxon>
        <taxon>Paraburkholderia</taxon>
    </lineage>
</organism>
<dbReference type="Proteomes" id="UP000602004">
    <property type="component" value="Unassembled WGS sequence"/>
</dbReference>
<sequence>MKVDTVSYPSWPDGTLANRPDNARNPRNHGARSGAHNRQNPARPAAPGANGDSSPRLSTSRLVASSVTAAAPASSDPVDAEAEHIATQAVMANEVEEDMQTFNESLDLVIDDINQDRDTTDHMITAASAYNRLLELSTSGRPTLELQSKIDRLKTALLDSKGDEPLESIAQKANVDLHALSHPKDTPSIFTKTALLDSNDNEPPYSGVQNAGLSLSGSIHPTDAASIFAKYGKAPGILTRAIIFDEARFNNSAILKNTPLAALQRPGKSVLDPLGPNGKLGILAATRGGAAGTHFAKGGLSFLSGMEKLHQGKNPTDDFIIAGTNIGQGINEITVGMGTDLGNHLVKLQQAKTAASIATKPSTAPSVDPDHPVPGSSGTNTGTAEAVAEPRYQPEFDEFGPHDKLDDEVDALEKNTSGHIDGQLDTQQKKLRDDTIGKLENTHPDDRQLKLKEWTEALAPQYFEMQHMADGLKDSAASEARDAHENIKTIDAKAQDVIAQLKNQGFATADAARQSNKPEAIELCKQLDQLADLKRGAYDQFNSAMLERDNELVDSVAAFSEFGRLLKDTPAKDLSTKLHEWTDKYREKFGERQASFLKSTDSWPEWMKISKPLRMQLIPSAINTVLSGASFGASLDAYLKKEQAGTATLKDRLDLSSSVVGLVAGIVGFVPVVGPIISLGLAVVSFVLGGLADQHAARMREGATYNLQEKIRAEYNAQHPGNGIAEPFDGG</sequence>
<dbReference type="RefSeq" id="WP_162831430.1">
    <property type="nucleotide sequence ID" value="NZ_BMHL01000001.1"/>
</dbReference>
<feature type="region of interest" description="Disordered" evidence="1">
    <location>
        <begin position="1"/>
        <end position="80"/>
    </location>
</feature>
<evidence type="ECO:0000313" key="4">
    <source>
        <dbReference type="Proteomes" id="UP000602004"/>
    </source>
</evidence>
<keyword evidence="4" id="KW-1185">Reference proteome</keyword>
<keyword evidence="2" id="KW-0472">Membrane</keyword>
<evidence type="ECO:0008006" key="5">
    <source>
        <dbReference type="Google" id="ProtNLM"/>
    </source>
</evidence>
<feature type="region of interest" description="Disordered" evidence="1">
    <location>
        <begin position="356"/>
        <end position="383"/>
    </location>
</feature>
<keyword evidence="2" id="KW-0812">Transmembrane</keyword>